<dbReference type="InterPro" id="IPR010982">
    <property type="entry name" value="Lambda_DNA-bd_dom_sf"/>
</dbReference>
<dbReference type="Pfam" id="PF19054">
    <property type="entry name" value="DUF5753"/>
    <property type="match status" value="1"/>
</dbReference>
<dbReference type="Pfam" id="PF13560">
    <property type="entry name" value="HTH_31"/>
    <property type="match status" value="1"/>
</dbReference>
<dbReference type="PROSITE" id="PS50943">
    <property type="entry name" value="HTH_CROC1"/>
    <property type="match status" value="1"/>
</dbReference>
<comment type="caution">
    <text evidence="2">The sequence shown here is derived from an EMBL/GenBank/DDBJ whole genome shotgun (WGS) entry which is preliminary data.</text>
</comment>
<dbReference type="InterPro" id="IPR001387">
    <property type="entry name" value="Cro/C1-type_HTH"/>
</dbReference>
<evidence type="ECO:0000313" key="2">
    <source>
        <dbReference type="EMBL" id="MYR31897.1"/>
    </source>
</evidence>
<evidence type="ECO:0000259" key="1">
    <source>
        <dbReference type="PROSITE" id="PS50943"/>
    </source>
</evidence>
<sequence length="284" mass="32607">MSPIMATRYSPTIRRRRLSAELRRIRLKARRTSEEVAVAAGMSRSTYSNIESGVKKRPRVTEVKAILDACEVPSGREYDEILDLCRQSLERGWWTRYRDVLAPRFVGFETEARAITTWQPIMIPGLLQVPEYMRANALACLAGPQEVRRAIDARMTRQRILEDQDPPELWAIFDEGSLLRLKDHPETKRAQVEHLLKMVKRPNITVQMTRADKLNPGSGGSCVLLEFPDTIDPTVVYLETATDGIYLEEPDEVARYQNLLNHLRLVALRPGETEEYLREVHLDP</sequence>
<dbReference type="AlphaFoldDB" id="A0A7K2IPZ8"/>
<dbReference type="SUPFAM" id="SSF47413">
    <property type="entry name" value="lambda repressor-like DNA-binding domains"/>
    <property type="match status" value="1"/>
</dbReference>
<reference evidence="2 3" key="1">
    <citation type="journal article" date="2019" name="Nat. Commun.">
        <title>The antimicrobial potential of Streptomyces from insect microbiomes.</title>
        <authorList>
            <person name="Chevrette M.G."/>
            <person name="Carlson C.M."/>
            <person name="Ortega H.E."/>
            <person name="Thomas C."/>
            <person name="Ananiev G.E."/>
            <person name="Barns K.J."/>
            <person name="Book A.J."/>
            <person name="Cagnazzo J."/>
            <person name="Carlos C."/>
            <person name="Flanigan W."/>
            <person name="Grubbs K.J."/>
            <person name="Horn H.A."/>
            <person name="Hoffmann F.M."/>
            <person name="Klassen J.L."/>
            <person name="Knack J.J."/>
            <person name="Lewin G.R."/>
            <person name="McDonald B.R."/>
            <person name="Muller L."/>
            <person name="Melo W.G.P."/>
            <person name="Pinto-Tomas A.A."/>
            <person name="Schmitz A."/>
            <person name="Wendt-Pienkowski E."/>
            <person name="Wildman S."/>
            <person name="Zhao M."/>
            <person name="Zhang F."/>
            <person name="Bugni T.S."/>
            <person name="Andes D.R."/>
            <person name="Pupo M.T."/>
            <person name="Currie C.R."/>
        </authorList>
    </citation>
    <scope>NUCLEOTIDE SEQUENCE [LARGE SCALE GENOMIC DNA]</scope>
    <source>
        <strain evidence="2 3">SID5840</strain>
    </source>
</reference>
<dbReference type="GO" id="GO:0003677">
    <property type="term" value="F:DNA binding"/>
    <property type="evidence" value="ECO:0007669"/>
    <property type="project" value="InterPro"/>
</dbReference>
<organism evidence="2 3">
    <name type="scientific">Nocardiopsis alba</name>
    <dbReference type="NCBI Taxonomy" id="53437"/>
    <lineage>
        <taxon>Bacteria</taxon>
        <taxon>Bacillati</taxon>
        <taxon>Actinomycetota</taxon>
        <taxon>Actinomycetes</taxon>
        <taxon>Streptosporangiales</taxon>
        <taxon>Nocardiopsidaceae</taxon>
        <taxon>Nocardiopsis</taxon>
    </lineage>
</organism>
<dbReference type="InterPro" id="IPR043917">
    <property type="entry name" value="DUF5753"/>
</dbReference>
<proteinExistence type="predicted"/>
<feature type="domain" description="HTH cro/C1-type" evidence="1">
    <location>
        <begin position="22"/>
        <end position="78"/>
    </location>
</feature>
<protein>
    <submittedName>
        <fullName evidence="2">Helix-turn-helix domain-containing protein</fullName>
    </submittedName>
</protein>
<dbReference type="Gene3D" id="1.10.260.40">
    <property type="entry name" value="lambda repressor-like DNA-binding domains"/>
    <property type="match status" value="1"/>
</dbReference>
<gene>
    <name evidence="2" type="ORF">GTW20_06310</name>
</gene>
<dbReference type="CDD" id="cd00093">
    <property type="entry name" value="HTH_XRE"/>
    <property type="match status" value="1"/>
</dbReference>
<name>A0A7K2IPZ8_9ACTN</name>
<dbReference type="SMART" id="SM00530">
    <property type="entry name" value="HTH_XRE"/>
    <property type="match status" value="1"/>
</dbReference>
<dbReference type="EMBL" id="WWHY01000001">
    <property type="protein sequence ID" value="MYR31897.1"/>
    <property type="molecule type" value="Genomic_DNA"/>
</dbReference>
<dbReference type="RefSeq" id="WP_161110519.1">
    <property type="nucleotide sequence ID" value="NZ_JBHWJG010000008.1"/>
</dbReference>
<dbReference type="Proteomes" id="UP000467124">
    <property type="component" value="Unassembled WGS sequence"/>
</dbReference>
<accession>A0A7K2IPZ8</accession>
<evidence type="ECO:0000313" key="3">
    <source>
        <dbReference type="Proteomes" id="UP000467124"/>
    </source>
</evidence>